<dbReference type="AlphaFoldDB" id="A0A366FGL2"/>
<dbReference type="EMBL" id="QNRK01000013">
    <property type="protein sequence ID" value="RBP12859.1"/>
    <property type="molecule type" value="Genomic_DNA"/>
</dbReference>
<dbReference type="OrthoDB" id="9794183at2"/>
<evidence type="ECO:0000313" key="2">
    <source>
        <dbReference type="Proteomes" id="UP000253529"/>
    </source>
</evidence>
<gene>
    <name evidence="1" type="ORF">DFR50_11348</name>
</gene>
<keyword evidence="2" id="KW-1185">Reference proteome</keyword>
<reference evidence="1 2" key="1">
    <citation type="submission" date="2018-06" db="EMBL/GenBank/DDBJ databases">
        <title>Genomic Encyclopedia of Type Strains, Phase IV (KMG-IV): sequencing the most valuable type-strain genomes for metagenomic binning, comparative biology and taxonomic classification.</title>
        <authorList>
            <person name="Goeker M."/>
        </authorList>
    </citation>
    <scope>NUCLEOTIDE SEQUENCE [LARGE SCALE GENOMIC DNA]</scope>
    <source>
        <strain evidence="1 2">DSM 24875</strain>
    </source>
</reference>
<proteinExistence type="predicted"/>
<organism evidence="1 2">
    <name type="scientific">Roseiarcus fermentans</name>
    <dbReference type="NCBI Taxonomy" id="1473586"/>
    <lineage>
        <taxon>Bacteria</taxon>
        <taxon>Pseudomonadati</taxon>
        <taxon>Pseudomonadota</taxon>
        <taxon>Alphaproteobacteria</taxon>
        <taxon>Hyphomicrobiales</taxon>
        <taxon>Roseiarcaceae</taxon>
        <taxon>Roseiarcus</taxon>
    </lineage>
</organism>
<accession>A0A366FGL2</accession>
<evidence type="ECO:0000313" key="1">
    <source>
        <dbReference type="EMBL" id="RBP12859.1"/>
    </source>
</evidence>
<dbReference type="RefSeq" id="WP_113889701.1">
    <property type="nucleotide sequence ID" value="NZ_QNRK01000013.1"/>
</dbReference>
<dbReference type="SUPFAM" id="SSF51395">
    <property type="entry name" value="FMN-linked oxidoreductases"/>
    <property type="match status" value="1"/>
</dbReference>
<comment type="caution">
    <text evidence="1">The sequence shown here is derived from an EMBL/GenBank/DDBJ whole genome shotgun (WGS) entry which is preliminary data.</text>
</comment>
<evidence type="ECO:0008006" key="3">
    <source>
        <dbReference type="Google" id="ProtNLM"/>
    </source>
</evidence>
<protein>
    <recommendedName>
        <fullName evidence="3">4-hydroxythreonine-4-phosphate dehydrogenase</fullName>
    </recommendedName>
</protein>
<dbReference type="Proteomes" id="UP000253529">
    <property type="component" value="Unassembled WGS sequence"/>
</dbReference>
<name>A0A366FGL2_9HYPH</name>
<sequence length="225" mass="22754">MDFVFMLTRDDATVANALEIVEAVRPLALKHIGFKDIGAAPETLARLAGAIRAAGASVWMEIVSTSPADELRSIALGRDLGVDFLMGGVGAAEGIRLLEGGPTRYLPFAGRPVGHPTRLGGGADEVEAHCRAFAALGCAGADILAYRATEADPLDLVAACRRGFGAQGLVVAAGSIDCAARIAAVRAAGADAFTIGTAAIDLAYAPGAGPLEAQLKAVLADCGAD</sequence>